<name>A0ABX2F8G2_9PSEU</name>
<evidence type="ECO:0000313" key="3">
    <source>
        <dbReference type="EMBL" id="NRN67095.1"/>
    </source>
</evidence>
<accession>A0ABX2F8G2</accession>
<dbReference type="Proteomes" id="UP000763557">
    <property type="component" value="Unassembled WGS sequence"/>
</dbReference>
<proteinExistence type="predicted"/>
<feature type="transmembrane region" description="Helical" evidence="2">
    <location>
        <begin position="216"/>
        <end position="238"/>
    </location>
</feature>
<gene>
    <name evidence="3" type="ORF">GC106_43280</name>
</gene>
<evidence type="ECO:0000313" key="4">
    <source>
        <dbReference type="Proteomes" id="UP000763557"/>
    </source>
</evidence>
<feature type="transmembrane region" description="Helical" evidence="2">
    <location>
        <begin position="296"/>
        <end position="317"/>
    </location>
</feature>
<keyword evidence="2" id="KW-0472">Membrane</keyword>
<protein>
    <submittedName>
        <fullName evidence="3">Uncharacterized protein</fullName>
    </submittedName>
</protein>
<dbReference type="RefSeq" id="WP_173134282.1">
    <property type="nucleotide sequence ID" value="NZ_CBCSGW010000010.1"/>
</dbReference>
<feature type="transmembrane region" description="Helical" evidence="2">
    <location>
        <begin position="250"/>
        <end position="276"/>
    </location>
</feature>
<evidence type="ECO:0000256" key="2">
    <source>
        <dbReference type="SAM" id="Phobius"/>
    </source>
</evidence>
<keyword evidence="2" id="KW-1133">Transmembrane helix</keyword>
<comment type="caution">
    <text evidence="3">The sequence shown here is derived from an EMBL/GenBank/DDBJ whole genome shotgun (WGS) entry which is preliminary data.</text>
</comment>
<keyword evidence="4" id="KW-1185">Reference proteome</keyword>
<sequence>MTESNETSPRSAAVGLLADPGLPAVLADLLHDTLSDRLRAEASDAVKWTVDTVHEPFEAMYPDDDQLMGKARQHVRDTVWDLVVCITDQPMWDESGVVVASLHTDERVAVVSLPALGAWDLRRRLGDLVVRIIAYLTGLSSRLPGDVVHESPYVDIVRPRRWAVARLLTGMVRMNRPWQLFCGLSRALAGALTGMTFGVLYSTIWTLGASLGPWRLAALTTVAVGALTVWIVAGHDLWERRPHVRLRNASTVVTILVGTVAFFLAMFLIALAAVALVIPPDYLSNTLGHAADVSDYVIVALMASVLGTIAGAVGSGLEDDVTVREATYGYREQQRRRRVEREAEDGTTPTRRYRRS</sequence>
<evidence type="ECO:0000256" key="1">
    <source>
        <dbReference type="SAM" id="MobiDB-lite"/>
    </source>
</evidence>
<organism evidence="3 4">
    <name type="scientific">Kibdelosporangium persicum</name>
    <dbReference type="NCBI Taxonomy" id="2698649"/>
    <lineage>
        <taxon>Bacteria</taxon>
        <taxon>Bacillati</taxon>
        <taxon>Actinomycetota</taxon>
        <taxon>Actinomycetes</taxon>
        <taxon>Pseudonocardiales</taxon>
        <taxon>Pseudonocardiaceae</taxon>
        <taxon>Kibdelosporangium</taxon>
    </lineage>
</organism>
<feature type="transmembrane region" description="Helical" evidence="2">
    <location>
        <begin position="180"/>
        <end position="204"/>
    </location>
</feature>
<feature type="region of interest" description="Disordered" evidence="1">
    <location>
        <begin position="334"/>
        <end position="356"/>
    </location>
</feature>
<keyword evidence="2" id="KW-0812">Transmembrane</keyword>
<reference evidence="3 4" key="1">
    <citation type="submission" date="2020-01" db="EMBL/GenBank/DDBJ databases">
        <title>Kibdelosporangium persica a novel Actinomycetes from a hot desert in Iran.</title>
        <authorList>
            <person name="Safaei N."/>
            <person name="Zaburannyi N."/>
            <person name="Mueller R."/>
            <person name="Wink J."/>
        </authorList>
    </citation>
    <scope>NUCLEOTIDE SEQUENCE [LARGE SCALE GENOMIC DNA]</scope>
    <source>
        <strain evidence="3 4">4NS15</strain>
    </source>
</reference>
<dbReference type="EMBL" id="JAAATY010000013">
    <property type="protein sequence ID" value="NRN67095.1"/>
    <property type="molecule type" value="Genomic_DNA"/>
</dbReference>